<feature type="compositionally biased region" description="Polar residues" evidence="1">
    <location>
        <begin position="18"/>
        <end position="73"/>
    </location>
</feature>
<dbReference type="AlphaFoldDB" id="A0A6G0J7F4"/>
<protein>
    <submittedName>
        <fullName evidence="2">Uncharacterized protein</fullName>
    </submittedName>
</protein>
<feature type="region of interest" description="Disordered" evidence="1">
    <location>
        <begin position="369"/>
        <end position="388"/>
    </location>
</feature>
<reference evidence="2 3" key="1">
    <citation type="submission" date="2019-07" db="EMBL/GenBank/DDBJ databases">
        <title>Chromosome genome assembly for large yellow croaker.</title>
        <authorList>
            <person name="Xiao S."/>
        </authorList>
    </citation>
    <scope>NUCLEOTIDE SEQUENCE [LARGE SCALE GENOMIC DNA]</scope>
    <source>
        <strain evidence="2">JMULYC20181020</strain>
        <tissue evidence="2">Muscle</tissue>
    </source>
</reference>
<gene>
    <name evidence="2" type="ORF">D5F01_LYC02118</name>
</gene>
<comment type="caution">
    <text evidence="2">The sequence shown here is derived from an EMBL/GenBank/DDBJ whole genome shotgun (WGS) entry which is preliminary data.</text>
</comment>
<feature type="compositionally biased region" description="Basic and acidic residues" evidence="1">
    <location>
        <begin position="237"/>
        <end position="250"/>
    </location>
</feature>
<proteinExistence type="predicted"/>
<feature type="compositionally biased region" description="Acidic residues" evidence="1">
    <location>
        <begin position="369"/>
        <end position="378"/>
    </location>
</feature>
<feature type="region of interest" description="Disordered" evidence="1">
    <location>
        <begin position="1"/>
        <end position="121"/>
    </location>
</feature>
<feature type="compositionally biased region" description="Polar residues" evidence="1">
    <location>
        <begin position="320"/>
        <end position="333"/>
    </location>
</feature>
<accession>A0A6G0J7F4</accession>
<keyword evidence="3" id="KW-1185">Reference proteome</keyword>
<feature type="region of interest" description="Disordered" evidence="1">
    <location>
        <begin position="237"/>
        <end position="333"/>
    </location>
</feature>
<evidence type="ECO:0000256" key="1">
    <source>
        <dbReference type="SAM" id="MobiDB-lite"/>
    </source>
</evidence>
<feature type="compositionally biased region" description="Low complexity" evidence="1">
    <location>
        <begin position="74"/>
        <end position="94"/>
    </location>
</feature>
<name>A0A6G0J7F4_LARCR</name>
<dbReference type="Proteomes" id="UP000424527">
    <property type="component" value="Unassembled WGS sequence"/>
</dbReference>
<organism evidence="2 3">
    <name type="scientific">Larimichthys crocea</name>
    <name type="common">Large yellow croaker</name>
    <name type="synonym">Pseudosciaena crocea</name>
    <dbReference type="NCBI Taxonomy" id="215358"/>
    <lineage>
        <taxon>Eukaryota</taxon>
        <taxon>Metazoa</taxon>
        <taxon>Chordata</taxon>
        <taxon>Craniata</taxon>
        <taxon>Vertebrata</taxon>
        <taxon>Euteleostomi</taxon>
        <taxon>Actinopterygii</taxon>
        <taxon>Neopterygii</taxon>
        <taxon>Teleostei</taxon>
        <taxon>Neoteleostei</taxon>
        <taxon>Acanthomorphata</taxon>
        <taxon>Eupercaria</taxon>
        <taxon>Sciaenidae</taxon>
        <taxon>Larimichthys</taxon>
    </lineage>
</organism>
<evidence type="ECO:0000313" key="3">
    <source>
        <dbReference type="Proteomes" id="UP000424527"/>
    </source>
</evidence>
<evidence type="ECO:0000313" key="2">
    <source>
        <dbReference type="EMBL" id="KAE8299705.1"/>
    </source>
</evidence>
<dbReference type="EMBL" id="REGW02000002">
    <property type="protein sequence ID" value="KAE8299705.1"/>
    <property type="molecule type" value="Genomic_DNA"/>
</dbReference>
<sequence length="409" mass="44555">MTWDVPSIPQKPHLSPGGQKTSSTGQTPCSSVPTSSSGAPTISSGAPTSSSGVDTTLSEVQTSLSSGQTSSAGQTPCSSVPTSSSGGQTSSSSGLCHSHPLPSSPVTQNRDDSCNTESPLPNRGNCNCENIEARLQQLEHTVSELLPADGSFGKEHCELMGYLMGYLCILTGHRTIVLSNMTHDQAKDHLTEKERKEVAHSMCHDPNTAERYYEALPDKKMANQMRKLRMKALKEAFMKSSQDSDEKSEATSETSLDDGEGIYDDAHESSSSLSSGEKSTLKRRNKRLHGFSEPNYESSEDEPPSFPDPSHKSKKKLDFSMQSKKPSVHSSFSPSKCFVLVERMSKSIKKYYAIKRKSKYIKLAKEMEESLETPDEETPLPPGGGGKDISETPIDFTSVWFALQLSFFC</sequence>